<sequence length="51" mass="5797">DAFNNFKPQNISIEGLLDPDTSIDYLPHFGLSFEGKFSDRTKSSIYENLQS</sequence>
<feature type="non-terminal residue" evidence="1">
    <location>
        <position position="51"/>
    </location>
</feature>
<keyword evidence="2" id="KW-1185">Reference proteome</keyword>
<name>A0ACA9REF0_9GLOM</name>
<evidence type="ECO:0000313" key="2">
    <source>
        <dbReference type="Proteomes" id="UP000789920"/>
    </source>
</evidence>
<proteinExistence type="predicted"/>
<comment type="caution">
    <text evidence="1">The sequence shown here is derived from an EMBL/GenBank/DDBJ whole genome shotgun (WGS) entry which is preliminary data.</text>
</comment>
<gene>
    <name evidence="1" type="ORF">RPERSI_LOCUS18964</name>
</gene>
<evidence type="ECO:0000313" key="1">
    <source>
        <dbReference type="EMBL" id="CAG8789960.1"/>
    </source>
</evidence>
<feature type="non-terminal residue" evidence="1">
    <location>
        <position position="1"/>
    </location>
</feature>
<reference evidence="1" key="1">
    <citation type="submission" date="2021-06" db="EMBL/GenBank/DDBJ databases">
        <authorList>
            <person name="Kallberg Y."/>
            <person name="Tangrot J."/>
            <person name="Rosling A."/>
        </authorList>
    </citation>
    <scope>NUCLEOTIDE SEQUENCE</scope>
    <source>
        <strain evidence="1">MA461A</strain>
    </source>
</reference>
<organism evidence="1 2">
    <name type="scientific">Racocetra persica</name>
    <dbReference type="NCBI Taxonomy" id="160502"/>
    <lineage>
        <taxon>Eukaryota</taxon>
        <taxon>Fungi</taxon>
        <taxon>Fungi incertae sedis</taxon>
        <taxon>Mucoromycota</taxon>
        <taxon>Glomeromycotina</taxon>
        <taxon>Glomeromycetes</taxon>
        <taxon>Diversisporales</taxon>
        <taxon>Gigasporaceae</taxon>
        <taxon>Racocetra</taxon>
    </lineage>
</organism>
<accession>A0ACA9REF0</accession>
<protein>
    <submittedName>
        <fullName evidence="1">33602_t:CDS:1</fullName>
    </submittedName>
</protein>
<dbReference type="Proteomes" id="UP000789920">
    <property type="component" value="Unassembled WGS sequence"/>
</dbReference>
<dbReference type="EMBL" id="CAJVQC010051112">
    <property type="protein sequence ID" value="CAG8789960.1"/>
    <property type="molecule type" value="Genomic_DNA"/>
</dbReference>